<evidence type="ECO:0000313" key="7">
    <source>
        <dbReference type="Proteomes" id="UP000320735"/>
    </source>
</evidence>
<accession>A0A5C6BQX5</accession>
<dbReference type="SUPFAM" id="SSF48239">
    <property type="entry name" value="Terpenoid cyclases/Protein prenyltransferases"/>
    <property type="match status" value="1"/>
</dbReference>
<evidence type="ECO:0000256" key="1">
    <source>
        <dbReference type="ARBA" id="ARBA00010556"/>
    </source>
</evidence>
<evidence type="ECO:0000259" key="4">
    <source>
        <dbReference type="SMART" id="SM01359"/>
    </source>
</evidence>
<dbReference type="SMART" id="SM01360">
    <property type="entry name" value="A2M"/>
    <property type="match status" value="1"/>
</dbReference>
<dbReference type="PANTHER" id="PTHR40094:SF1">
    <property type="entry name" value="UBIQUITIN DOMAIN-CONTAINING PROTEIN"/>
    <property type="match status" value="1"/>
</dbReference>
<dbReference type="InterPro" id="IPR011625">
    <property type="entry name" value="A2M_N_BRD"/>
</dbReference>
<evidence type="ECO:0000313" key="6">
    <source>
        <dbReference type="EMBL" id="TWU14613.1"/>
    </source>
</evidence>
<dbReference type="InterPro" id="IPR013783">
    <property type="entry name" value="Ig-like_fold"/>
</dbReference>
<dbReference type="SMART" id="SM01359">
    <property type="entry name" value="A2M_N_2"/>
    <property type="match status" value="1"/>
</dbReference>
<comment type="similarity">
    <text evidence="1">Belongs to the protease inhibitor I39 (alpha-2-macroglobulin) family. Bacterial alpha-2-macroglobulin subfamily.</text>
</comment>
<dbReference type="EMBL" id="SJPP01000001">
    <property type="protein sequence ID" value="TWU14613.1"/>
    <property type="molecule type" value="Genomic_DNA"/>
</dbReference>
<evidence type="ECO:0000259" key="5">
    <source>
        <dbReference type="SMART" id="SM01360"/>
    </source>
</evidence>
<dbReference type="InterPro" id="IPR041555">
    <property type="entry name" value="MG3"/>
</dbReference>
<dbReference type="Gene3D" id="2.60.40.1930">
    <property type="match status" value="1"/>
</dbReference>
<organism evidence="6 7">
    <name type="scientific">Symmachiella macrocystis</name>
    <dbReference type="NCBI Taxonomy" id="2527985"/>
    <lineage>
        <taxon>Bacteria</taxon>
        <taxon>Pseudomonadati</taxon>
        <taxon>Planctomycetota</taxon>
        <taxon>Planctomycetia</taxon>
        <taxon>Planctomycetales</taxon>
        <taxon>Planctomycetaceae</taxon>
        <taxon>Symmachiella</taxon>
    </lineage>
</organism>
<dbReference type="InterPro" id="IPR002890">
    <property type="entry name" value="MG2"/>
</dbReference>
<feature type="repeat" description="TPR" evidence="2">
    <location>
        <begin position="344"/>
        <end position="377"/>
    </location>
</feature>
<dbReference type="InterPro" id="IPR001599">
    <property type="entry name" value="Macroglobln_a2"/>
</dbReference>
<dbReference type="InterPro" id="IPR041246">
    <property type="entry name" value="Bact_MG10"/>
</dbReference>
<dbReference type="Pfam" id="PF00207">
    <property type="entry name" value="A2M"/>
    <property type="match status" value="1"/>
</dbReference>
<name>A0A5C6BQX5_9PLAN</name>
<protein>
    <submittedName>
        <fullName evidence="6">MG2 domain protein</fullName>
    </submittedName>
</protein>
<dbReference type="InterPro" id="IPR019734">
    <property type="entry name" value="TPR_rpt"/>
</dbReference>
<dbReference type="PROSITE" id="PS50005">
    <property type="entry name" value="TPR"/>
    <property type="match status" value="1"/>
</dbReference>
<feature type="domain" description="Alpha-2-macroglobulin" evidence="5">
    <location>
        <begin position="1279"/>
        <end position="1369"/>
    </location>
</feature>
<feature type="chain" id="PRO_5022769327" evidence="3">
    <location>
        <begin position="26"/>
        <end position="2034"/>
    </location>
</feature>
<feature type="domain" description="Alpha-2-macroglobulin bait region" evidence="4">
    <location>
        <begin position="1012"/>
        <end position="1153"/>
    </location>
</feature>
<dbReference type="Pfam" id="PF17791">
    <property type="entry name" value="MG3"/>
    <property type="match status" value="1"/>
</dbReference>
<gene>
    <name evidence="6" type="ORF">CA54_34820</name>
</gene>
<dbReference type="InterPro" id="IPR008930">
    <property type="entry name" value="Terpenoid_cyclase/PrenylTrfase"/>
</dbReference>
<keyword evidence="2" id="KW-0802">TPR repeat</keyword>
<dbReference type="InterPro" id="IPR051802">
    <property type="entry name" value="YfhM-like"/>
</dbReference>
<comment type="caution">
    <text evidence="6">The sequence shown here is derived from an EMBL/GenBank/DDBJ whole genome shotgun (WGS) entry which is preliminary data.</text>
</comment>
<dbReference type="Gene3D" id="1.50.10.20">
    <property type="match status" value="1"/>
</dbReference>
<dbReference type="PROSITE" id="PS51257">
    <property type="entry name" value="PROKAR_LIPOPROTEIN"/>
    <property type="match status" value="1"/>
</dbReference>
<dbReference type="Proteomes" id="UP000320735">
    <property type="component" value="Unassembled WGS sequence"/>
</dbReference>
<dbReference type="GO" id="GO:0004866">
    <property type="term" value="F:endopeptidase inhibitor activity"/>
    <property type="evidence" value="ECO:0007669"/>
    <property type="project" value="InterPro"/>
</dbReference>
<keyword evidence="7" id="KW-1185">Reference proteome</keyword>
<dbReference type="Pfam" id="PF01835">
    <property type="entry name" value="MG2"/>
    <property type="match status" value="1"/>
</dbReference>
<dbReference type="Pfam" id="PF17973">
    <property type="entry name" value="bMG10"/>
    <property type="match status" value="1"/>
</dbReference>
<dbReference type="PANTHER" id="PTHR40094">
    <property type="entry name" value="ALPHA-2-MACROGLOBULIN HOMOLOG"/>
    <property type="match status" value="1"/>
</dbReference>
<dbReference type="Pfam" id="PF07703">
    <property type="entry name" value="A2M_BRD"/>
    <property type="match status" value="1"/>
</dbReference>
<reference evidence="6 7" key="1">
    <citation type="submission" date="2019-02" db="EMBL/GenBank/DDBJ databases">
        <title>Deep-cultivation of Planctomycetes and their phenomic and genomic characterization uncovers novel biology.</title>
        <authorList>
            <person name="Wiegand S."/>
            <person name="Jogler M."/>
            <person name="Boedeker C."/>
            <person name="Pinto D."/>
            <person name="Vollmers J."/>
            <person name="Rivas-Marin E."/>
            <person name="Kohn T."/>
            <person name="Peeters S.H."/>
            <person name="Heuer A."/>
            <person name="Rast P."/>
            <person name="Oberbeckmann S."/>
            <person name="Bunk B."/>
            <person name="Jeske O."/>
            <person name="Meyerdierks A."/>
            <person name="Storesund J.E."/>
            <person name="Kallscheuer N."/>
            <person name="Luecker S."/>
            <person name="Lage O.M."/>
            <person name="Pohl T."/>
            <person name="Merkel B.J."/>
            <person name="Hornburger P."/>
            <person name="Mueller R.-W."/>
            <person name="Bruemmer F."/>
            <person name="Labrenz M."/>
            <person name="Spormann A.M."/>
            <person name="Op Den Camp H."/>
            <person name="Overmann J."/>
            <person name="Amann R."/>
            <person name="Jetten M.S.M."/>
            <person name="Mascher T."/>
            <person name="Medema M.H."/>
            <person name="Devos D.P."/>
            <person name="Kaster A.-K."/>
            <person name="Ovreas L."/>
            <person name="Rohde M."/>
            <person name="Galperin M.Y."/>
            <person name="Jogler C."/>
        </authorList>
    </citation>
    <scope>NUCLEOTIDE SEQUENCE [LARGE SCALE GENOMIC DNA]</scope>
    <source>
        <strain evidence="6 7">CA54</strain>
    </source>
</reference>
<dbReference type="Gene3D" id="2.20.130.20">
    <property type="match status" value="1"/>
</dbReference>
<evidence type="ECO:0000256" key="2">
    <source>
        <dbReference type="PROSITE-ProRule" id="PRU00339"/>
    </source>
</evidence>
<proteinExistence type="inferred from homology"/>
<dbReference type="OrthoDB" id="9767116at2"/>
<dbReference type="Gene3D" id="2.60.40.10">
    <property type="entry name" value="Immunoglobulins"/>
    <property type="match status" value="1"/>
</dbReference>
<keyword evidence="3" id="KW-0732">Signal</keyword>
<evidence type="ECO:0000256" key="3">
    <source>
        <dbReference type="SAM" id="SignalP"/>
    </source>
</evidence>
<sequence precursor="true">MFQKFYVKSLMIVLVGAACAYAAQASVVPKQGEVQKLFNEGNYKEAYDDFRRRALLKDANPREVGTDLLMALNCLQRLNRANEIDAFRDEVIAQHADNWRLLKAAAQSLQNGPHYGFMIAGEFERGQHRGGGQHASSQQRDRVRALQLMQQAMPLLDEEQSKPEVAQYYRDFANMLLQNRRGGQAWRLQYLTDLTTLPDYEVGGNRYGYGGSTQGAAVDAEGKPVFYHVPESYAASQSDGERWRWLLSQVVEFAPQRRAEIDTFFAQFLREQFGVTTLAHYSRFFGQTDDEGDESGTYALHTLKETETIARLATGIKRFSLPDEFNFIKIYQSVAEMPEDHYADQALMTLAQLFSDRRQYDRSAEYWRESLERFPNRNGSNKKQQLAQIVDNWGMFDASGVQPARSGATIDYRFRNGKRLQLTAYELRIPELLADVKKYISDNPQRLDYKKMNIDNIGYRIVQQNERKYLGKQVADWSLDLEPRENHFDKRITITTPLQNAGAYLLTAKLEDGNVSRIIVWLDDTVIAKKQLDGQVMYYVADAVTGKPIPKANLEFFGFRQEPVKNRRNQFRVLTNNFAEFTNENGIVTTDAKRQPRDYTWLITARTKDGRFAYYGFNSVWYGQYYDQQYNQTKVFTITDRPVYRPNQKVEFKFWVRHAQYDQADRSDFANQEFTVRITDGRGQKVFEEKLKSDDYGGIVGEYSLPKDATLGAYQLQIIGHGGGSFRVEEYKKPEFEVTVEAPDEPVMLGEKITAKIVAKYYFGAPVTNGTVKYKVLRSKYSQQWYPPSIWDWFYGPGYWWFGYDYTWYPGWNDWGCRRPVGWWWPARHDPPEVVLENEVEIGEDGTVALEIDTALAKEIHGNSDHRYEITAEVVDESRRTIVGKGKVLVARKPFKVFTWLDRGYYRVGDDINASFSAHTLDNKPVQGTGKLTLYRVSYNEKNEPVETVEETWDVNTNDEGKASQKIAASRAGQFRLSYKLTDAAGHEIEGAYVFIVRGDGFDGRQFRFDDIEIITDKREYKPGETVRMALNTNRSDATILLFVRPTNGVYLPPQVIRMDGKSTVVDVTVVQKDMPNFFVEAMTISDAKIHTGMREVIVPPEKRVLNVDVTSSAESYKPGEPAKVSIKLTDTDGEPFMGSTVLSIYDKSVEYISGGSNVPEIKAFFWKWRRRHTPRTESNLTRYFGNMLKPKEVAMQFLGAFGATVVDEIADSAIKENRGGGGARFGPSRGRAMSKSMAAPAATRMEASEGLAMADAVPEDSGGGDVVEPTVRSNFADTALWVGTLETDKNGIAEVTLDMPENLTAWKIRSWAMGQGTKVGQGESEVVTAKNLLVRLQAPRFFMQNDEVVLSANVHNYLDQDKSVRVELELDGDTLRAQSGTTQTITVPAGGDVRVDWRVSVVNPGEATIRVKALTDEESDAMQMKFPVYVHGMLKLESFSGALRPDETSGKFTIDVPEARRINESILEIRYSPSLAGAMVDALPYLINYPYKTTESTLNRFLPAVITQNILLRMKLNLKDIREKRTNLNAQEIGDDAQRATQWKRFDVDPVFDEDLMREIVAENLQALTEMQLADGGWGWFSGWGEHSYPHTTANVVRGLQLAQANDVALVPGMYERGVEWLKRYQDQQIELLKNAATEKKPYKTRADNLDALVYMVLVDADIASADMREFLYRDRTKLSVYGMALFGLALQKQQQAEQLAMIMRNIEQYLVEDDENQTAYLNLPNGGYWWSWYGSEFEAHAMYLKLLARTEPKSRKASRLVKYLLNNRKHATYWNSTRDTALCVEALADYMVASGEDRPDMTVEIYYDGEKQKEVKIDAENLFSFDNKVVLVGDAITTGRHTIELRKKGTGPLYFNGYLTTFTLEKFIKRAGLEVKVNRKYYKLVEREKTVKVAGSRGQAVDQKVEKYDRQQLVNLEQIQSGDLIEIELEIDSKNDYEYLVFEDMKAAGFEPYEVRSGYGGKGMRAYMELRDDRVTFFVRHLARGKHSIAYRMRAEIPGLFNALPTRGYAMYAPELKGNSDEMQVRIVDETK</sequence>
<feature type="signal peptide" evidence="3">
    <location>
        <begin position="1"/>
        <end position="25"/>
    </location>
</feature>